<dbReference type="AlphaFoldDB" id="A0A419IBN5"/>
<dbReference type="OrthoDB" id="4308358at2"/>
<keyword evidence="2" id="KW-1185">Reference proteome</keyword>
<organism evidence="1 2">
    <name type="scientific">Amycolatopsis panacis</name>
    <dbReference type="NCBI Taxonomy" id="2340917"/>
    <lineage>
        <taxon>Bacteria</taxon>
        <taxon>Bacillati</taxon>
        <taxon>Actinomycetota</taxon>
        <taxon>Actinomycetes</taxon>
        <taxon>Pseudonocardiales</taxon>
        <taxon>Pseudonocardiaceae</taxon>
        <taxon>Amycolatopsis</taxon>
    </lineage>
</organism>
<evidence type="ECO:0000313" key="1">
    <source>
        <dbReference type="EMBL" id="RJQ92392.1"/>
    </source>
</evidence>
<dbReference type="EMBL" id="QZFV01000010">
    <property type="protein sequence ID" value="RJQ92392.1"/>
    <property type="molecule type" value="Genomic_DNA"/>
</dbReference>
<accession>A0A419IBN5</accession>
<comment type="caution">
    <text evidence="1">The sequence shown here is derived from an EMBL/GenBank/DDBJ whole genome shotgun (WGS) entry which is preliminary data.</text>
</comment>
<evidence type="ECO:0000313" key="2">
    <source>
        <dbReference type="Proteomes" id="UP000285112"/>
    </source>
</evidence>
<protein>
    <submittedName>
        <fullName evidence="1">Uncharacterized protein</fullName>
    </submittedName>
</protein>
<dbReference type="RefSeq" id="WP_147397302.1">
    <property type="nucleotide sequence ID" value="NZ_QZFV01000010.1"/>
</dbReference>
<sequence length="215" mass="23692">MDPEDFVRVHGRITIGGHTVACPTCGQTEPLVVTADGSLHCQYTHSFTDPEFGPSRARALLAQHAGGTYTRGGRRVGWDESAPVDAGTDWAFRAELDEHLGWPGGDVPVELPATITEDWVRLTFSADTSEARQWCRWLEWRGLVETGEPGTAVHTLLPRSAADSLWGLAVERWGMRVAAVPWQAMATTPTADTVPPLAVRRRILERLDARWNSAR</sequence>
<proteinExistence type="predicted"/>
<gene>
    <name evidence="1" type="ORF">D5S19_01110</name>
</gene>
<reference evidence="1 2" key="1">
    <citation type="submission" date="2018-09" db="EMBL/GenBank/DDBJ databases">
        <title>YIM PH 21725 draft genome.</title>
        <authorList>
            <person name="Miao C."/>
        </authorList>
    </citation>
    <scope>NUCLEOTIDE SEQUENCE [LARGE SCALE GENOMIC DNA]</scope>
    <source>
        <strain evidence="2">YIM PH21725</strain>
    </source>
</reference>
<dbReference type="Proteomes" id="UP000285112">
    <property type="component" value="Unassembled WGS sequence"/>
</dbReference>
<name>A0A419IBN5_9PSEU</name>